<keyword evidence="3" id="KW-0326">Glycosidase</keyword>
<keyword evidence="1" id="KW-0732">Signal</keyword>
<keyword evidence="4" id="KW-1185">Reference proteome</keyword>
<dbReference type="PANTHER" id="PTHR40446:SF2">
    <property type="entry name" value="N-ACETYLGLUCOSAMINE-1-PHOSPHODIESTER ALPHA-N-ACETYLGLUCOSAMINIDASE"/>
    <property type="match status" value="1"/>
</dbReference>
<reference evidence="3 4" key="1">
    <citation type="submission" date="2024-01" db="EMBL/GenBank/DDBJ databases">
        <title>Sphingobacterium tenebrionis sp. nov., a novel endophyte isolated from tenebrio molitor intestines.</title>
        <authorList>
            <person name="Zhang C."/>
        </authorList>
    </citation>
    <scope>NUCLEOTIDE SEQUENCE [LARGE SCALE GENOMIC DNA]</scope>
    <source>
        <strain evidence="3 4">PU5-4</strain>
    </source>
</reference>
<dbReference type="GO" id="GO:0016798">
    <property type="term" value="F:hydrolase activity, acting on glycosyl bonds"/>
    <property type="evidence" value="ECO:0007669"/>
    <property type="project" value="UniProtKB-KW"/>
</dbReference>
<evidence type="ECO:0000313" key="3">
    <source>
        <dbReference type="EMBL" id="MEI5983989.1"/>
    </source>
</evidence>
<feature type="chain" id="PRO_5047102997" evidence="1">
    <location>
        <begin position="27"/>
        <end position="283"/>
    </location>
</feature>
<feature type="domain" description="Phosphodiester glycosidase" evidence="2">
    <location>
        <begin position="98"/>
        <end position="282"/>
    </location>
</feature>
<dbReference type="InterPro" id="IPR018711">
    <property type="entry name" value="NAGPA"/>
</dbReference>
<organism evidence="3 4">
    <name type="scientific">Sphingobacterium tenebrionis</name>
    <dbReference type="NCBI Taxonomy" id="3111775"/>
    <lineage>
        <taxon>Bacteria</taxon>
        <taxon>Pseudomonadati</taxon>
        <taxon>Bacteroidota</taxon>
        <taxon>Sphingobacteriia</taxon>
        <taxon>Sphingobacteriales</taxon>
        <taxon>Sphingobacteriaceae</taxon>
        <taxon>Sphingobacterium</taxon>
    </lineage>
</organism>
<dbReference type="PANTHER" id="PTHR40446">
    <property type="entry name" value="N-ACETYLGLUCOSAMINE-1-PHOSPHODIESTER ALPHA-N-ACETYLGLUCOSAMINIDASE"/>
    <property type="match status" value="1"/>
</dbReference>
<dbReference type="Proteomes" id="UP001363035">
    <property type="component" value="Unassembled WGS sequence"/>
</dbReference>
<keyword evidence="3" id="KW-0378">Hydrolase</keyword>
<protein>
    <submittedName>
        <fullName evidence="3">Phosphodiester glycosidase family protein</fullName>
    </submittedName>
</protein>
<accession>A0ABU8I3H7</accession>
<comment type="caution">
    <text evidence="3">The sequence shown here is derived from an EMBL/GenBank/DDBJ whole genome shotgun (WGS) entry which is preliminary data.</text>
</comment>
<evidence type="ECO:0000259" key="2">
    <source>
        <dbReference type="Pfam" id="PF09992"/>
    </source>
</evidence>
<name>A0ABU8I3H7_9SPHI</name>
<evidence type="ECO:0000313" key="4">
    <source>
        <dbReference type="Proteomes" id="UP001363035"/>
    </source>
</evidence>
<evidence type="ECO:0000256" key="1">
    <source>
        <dbReference type="SAM" id="SignalP"/>
    </source>
</evidence>
<dbReference type="RefSeq" id="WP_336557265.1">
    <property type="nucleotide sequence ID" value="NZ_JAYLLN010000005.1"/>
</dbReference>
<proteinExistence type="predicted"/>
<dbReference type="Pfam" id="PF09992">
    <property type="entry name" value="NAGPA"/>
    <property type="match status" value="1"/>
</dbReference>
<gene>
    <name evidence="3" type="ORF">VJ786_03640</name>
</gene>
<feature type="signal peptide" evidence="1">
    <location>
        <begin position="1"/>
        <end position="26"/>
    </location>
</feature>
<sequence>MLQRNLQNLSLLVAVFTCFLHLNASAQNPDSLAIVQAKWNSKEIKKGITWHQGHFSNLFNAQQEINWIEIDLKKHAKKVHFAADPKILKKTSVFAEENGALAAINAGFFDMKNGGAVDYIRVNHQMVNLGGKIAGRATAVLTLDGKKVQIASAMDIDPVTSKAANVMLAGPLLIQDQQIIPLGNNPFNTNRHPRTAVAITQKNKLILLVVDGRSNQSYGMSLPELASVMAWLGAKDAMNLDGGGSTTMYVKGATPNHIVNYPSDNKKFDHEGQRSVANIIYIK</sequence>
<dbReference type="EMBL" id="JAYLLN010000005">
    <property type="protein sequence ID" value="MEI5983989.1"/>
    <property type="molecule type" value="Genomic_DNA"/>
</dbReference>